<reference evidence="1 4" key="1">
    <citation type="submission" date="2015-09" db="EMBL/GenBank/DDBJ databases">
        <authorList>
            <consortium name="Pathogen Informatics"/>
        </authorList>
    </citation>
    <scope>NUCLEOTIDE SEQUENCE [LARGE SCALE GENOMIC DNA]</scope>
    <source>
        <strain evidence="1 4">2789STDY5608835</strain>
    </source>
</reference>
<evidence type="ECO:0000313" key="3">
    <source>
        <dbReference type="EMBL" id="RHF79628.1"/>
    </source>
</evidence>
<evidence type="ECO:0000313" key="5">
    <source>
        <dbReference type="Proteomes" id="UP000283701"/>
    </source>
</evidence>
<dbReference type="EMBL" id="CYYR01000047">
    <property type="protein sequence ID" value="CUO55051.1"/>
    <property type="molecule type" value="Genomic_DNA"/>
</dbReference>
<protein>
    <submittedName>
        <fullName evidence="1">Uncharacterized protein</fullName>
    </submittedName>
</protein>
<organism evidence="1 4">
    <name type="scientific">Roseburia inulinivorans</name>
    <dbReference type="NCBI Taxonomy" id="360807"/>
    <lineage>
        <taxon>Bacteria</taxon>
        <taxon>Bacillati</taxon>
        <taxon>Bacillota</taxon>
        <taxon>Clostridia</taxon>
        <taxon>Lachnospirales</taxon>
        <taxon>Lachnospiraceae</taxon>
        <taxon>Roseburia</taxon>
    </lineage>
</organism>
<dbReference type="EMBL" id="QRHP01000049">
    <property type="protein sequence ID" value="RHF79628.1"/>
    <property type="molecule type" value="Genomic_DNA"/>
</dbReference>
<evidence type="ECO:0000313" key="1">
    <source>
        <dbReference type="EMBL" id="CUO55051.1"/>
    </source>
</evidence>
<sequence>MVLVNGIDLNDGNMDMGKMKSVLDADVENIRNAKATVEKMIEEKMLGTEADGTIGVRLADGQINYHDKKGQEYIARNTALEFLKETEQVFLFSIVKMES</sequence>
<evidence type="ECO:0000313" key="6">
    <source>
        <dbReference type="Proteomes" id="UP000285820"/>
    </source>
</evidence>
<dbReference type="Proteomes" id="UP000095395">
    <property type="component" value="Unassembled WGS sequence"/>
</dbReference>
<dbReference type="AlphaFoldDB" id="A0A174FZE3"/>
<dbReference type="Proteomes" id="UP000285820">
    <property type="component" value="Unassembled WGS sequence"/>
</dbReference>
<dbReference type="EMBL" id="QRUN01000055">
    <property type="protein sequence ID" value="RGR63620.1"/>
    <property type="molecule type" value="Genomic_DNA"/>
</dbReference>
<gene>
    <name evidence="3" type="ORF">DW654_17565</name>
    <name evidence="2" type="ORF">DWY29_16830</name>
    <name evidence="1" type="ORF">ERS852392_03491</name>
</gene>
<dbReference type="Proteomes" id="UP000283701">
    <property type="component" value="Unassembled WGS sequence"/>
</dbReference>
<proteinExistence type="predicted"/>
<reference evidence="5 6" key="2">
    <citation type="submission" date="2018-08" db="EMBL/GenBank/DDBJ databases">
        <title>A genome reference for cultivated species of the human gut microbiota.</title>
        <authorList>
            <person name="Zou Y."/>
            <person name="Xue W."/>
            <person name="Luo G."/>
        </authorList>
    </citation>
    <scope>NUCLEOTIDE SEQUENCE [LARGE SCALE GENOMIC DNA]</scope>
    <source>
        <strain evidence="2 6">AF24-4</strain>
        <strain evidence="3 5">AM23-23AC</strain>
    </source>
</reference>
<accession>A0A174FZE3</accession>
<evidence type="ECO:0000313" key="4">
    <source>
        <dbReference type="Proteomes" id="UP000095395"/>
    </source>
</evidence>
<name>A0A174FZE3_9FIRM</name>
<evidence type="ECO:0000313" key="2">
    <source>
        <dbReference type="EMBL" id="RGR63620.1"/>
    </source>
</evidence>